<evidence type="ECO:0000313" key="2">
    <source>
        <dbReference type="EMBL" id="CAK1553358.1"/>
    </source>
</evidence>
<comment type="caution">
    <text evidence="2">The sequence shown here is derived from an EMBL/GenBank/DDBJ whole genome shotgun (WGS) entry which is preliminary data.</text>
</comment>
<evidence type="ECO:0000256" key="1">
    <source>
        <dbReference type="SAM" id="MobiDB-lite"/>
    </source>
</evidence>
<evidence type="ECO:0008006" key="4">
    <source>
        <dbReference type="Google" id="ProtNLM"/>
    </source>
</evidence>
<reference evidence="2 3" key="1">
    <citation type="submission" date="2023-11" db="EMBL/GenBank/DDBJ databases">
        <authorList>
            <person name="Okamura Y."/>
        </authorList>
    </citation>
    <scope>NUCLEOTIDE SEQUENCE [LARGE SCALE GENOMIC DNA]</scope>
</reference>
<keyword evidence="3" id="KW-1185">Reference proteome</keyword>
<organism evidence="2 3">
    <name type="scientific">Leptosia nina</name>
    <dbReference type="NCBI Taxonomy" id="320188"/>
    <lineage>
        <taxon>Eukaryota</taxon>
        <taxon>Metazoa</taxon>
        <taxon>Ecdysozoa</taxon>
        <taxon>Arthropoda</taxon>
        <taxon>Hexapoda</taxon>
        <taxon>Insecta</taxon>
        <taxon>Pterygota</taxon>
        <taxon>Neoptera</taxon>
        <taxon>Endopterygota</taxon>
        <taxon>Lepidoptera</taxon>
        <taxon>Glossata</taxon>
        <taxon>Ditrysia</taxon>
        <taxon>Papilionoidea</taxon>
        <taxon>Pieridae</taxon>
        <taxon>Pierinae</taxon>
        <taxon>Leptosia</taxon>
    </lineage>
</organism>
<feature type="region of interest" description="Disordered" evidence="1">
    <location>
        <begin position="221"/>
        <end position="278"/>
    </location>
</feature>
<feature type="region of interest" description="Disordered" evidence="1">
    <location>
        <begin position="386"/>
        <end position="415"/>
    </location>
</feature>
<sequence length="497" mass="55016">MCSLSERIQAPSEAHVRRCEAYSFTPLTIGTGPFTGGDGKLDGDYDYDTVTAPFGVVLSASTPTVTEKSQGKVALVFRAMDNDVFATHSQRRDTSHGANIPTTSMAAARPHYHTIIVRSLSTVTRRHLGSYFYSTIQIQDRNSFSLSFEREILDGGRYLAFRRRPSRSPSMPILTTRITLPLSTYKNGRKPVGDSIMRRCAVAQTRAAAIFIERALPCPRAPRRRPSSRLRLPVAPGASDRSATRPRQRRDLQSAGRGEPGTAQARLPLSQSSARRRSVRTFARFPSQDQLIGARRTCREAAPATMTGYARGEADFAADRFRRDARPASLAPKDYSVPLHVDCSIEYELPDCAKPPQGVKIEPLLMIHPSHFRRLESLRRVPFVNNLPRTEGGGPSATGAAPSAPDARRGGRAARRCCRAVPAAPAPPPQPQPRLPEDARRYRLEYVAEAGKLARGRLKAHPYLPPEALDCDIRALPPPAHYERFDKRALHQLPIYM</sequence>
<proteinExistence type="predicted"/>
<name>A0AAV1JWS6_9NEOP</name>
<accession>A0AAV1JWS6</accession>
<dbReference type="Proteomes" id="UP001497472">
    <property type="component" value="Unassembled WGS sequence"/>
</dbReference>
<evidence type="ECO:0000313" key="3">
    <source>
        <dbReference type="Proteomes" id="UP001497472"/>
    </source>
</evidence>
<protein>
    <recommendedName>
        <fullName evidence="4">Centrosomal and chromosomal factor</fullName>
    </recommendedName>
</protein>
<dbReference type="AlphaFoldDB" id="A0AAV1JWS6"/>
<gene>
    <name evidence="2" type="ORF">LNINA_LOCUS12363</name>
</gene>
<dbReference type="EMBL" id="CAVLEF010000218">
    <property type="protein sequence ID" value="CAK1553358.1"/>
    <property type="molecule type" value="Genomic_DNA"/>
</dbReference>